<evidence type="ECO:0008006" key="3">
    <source>
        <dbReference type="Google" id="ProtNLM"/>
    </source>
</evidence>
<dbReference type="Proteomes" id="UP000266260">
    <property type="component" value="Unassembled WGS sequence"/>
</dbReference>
<evidence type="ECO:0000313" key="2">
    <source>
        <dbReference type="Proteomes" id="UP000266260"/>
    </source>
</evidence>
<name>A0A398DIE8_9BACT</name>
<reference evidence="1 2" key="1">
    <citation type="submission" date="2018-09" db="EMBL/GenBank/DDBJ databases">
        <title>Discovery and Ecogenomic Context for Candidatus Cryosericales, a Global Caldiserica Order Active in Thawing Permafrost.</title>
        <authorList>
            <person name="Martinez M.A."/>
            <person name="Woodcroft B.J."/>
            <person name="Ignacio Espinoza J.C."/>
            <person name="Zayed A."/>
            <person name="Singleton C.M."/>
            <person name="Boyd J."/>
            <person name="Li Y.-F."/>
            <person name="Purvine S."/>
            <person name="Maughan H."/>
            <person name="Hodgkins S.B."/>
            <person name="Anderson D."/>
            <person name="Sederholm M."/>
            <person name="Temperton B."/>
            <person name="Saleska S.R."/>
            <person name="Tyson G.W."/>
            <person name="Rich V.I."/>
        </authorList>
    </citation>
    <scope>NUCLEOTIDE SEQUENCE [LARGE SCALE GENOMIC DNA]</scope>
    <source>
        <strain evidence="1 2">SMC6</strain>
    </source>
</reference>
<organism evidence="1 2">
    <name type="scientific">Candidatus Cryosericum odellii</name>
    <dbReference type="NCBI Taxonomy" id="2290917"/>
    <lineage>
        <taxon>Bacteria</taxon>
        <taxon>Pseudomonadati</taxon>
        <taxon>Caldisericota/Cryosericota group</taxon>
        <taxon>Candidatus Cryosericota</taxon>
        <taxon>Candidatus Cryosericia</taxon>
        <taxon>Candidatus Cryosericales</taxon>
        <taxon>Candidatus Cryosericaceae</taxon>
        <taxon>Candidatus Cryosericum</taxon>
    </lineage>
</organism>
<sequence>MPIVNTIVNNRQWRLTVRSYAELVAYSSATTLPLDQVIREELQRLILRYLSERGFFVHGVFRGDTAIRLVYGGTRFSENLDFVLRPGKTIADLNLAGLLEGLPSFMRREVPFADRPSLREQKAEAMFTRYRCRLELEAPIGGLVINLEFSGVPSRSPRPQVIRSDTADVAIVVEDESEILMDKLVALALRSYVKGRDIWDTWFLTHERHVAVPEVGAVVAKTADYETTLVELTSKIEHSKTRIETSGLGALDAEMKRFLPIRLYDAMAPAFLDMNAGVAAMMDILLNQLTGAS</sequence>
<keyword evidence="2" id="KW-1185">Reference proteome</keyword>
<dbReference type="InterPro" id="IPR014942">
    <property type="entry name" value="AbiEii"/>
</dbReference>
<proteinExistence type="predicted"/>
<dbReference type="EMBL" id="QXIT01000013">
    <property type="protein sequence ID" value="RIE10801.1"/>
    <property type="molecule type" value="Genomic_DNA"/>
</dbReference>
<accession>A0A398DIE8</accession>
<dbReference type="Gene3D" id="3.10.450.620">
    <property type="entry name" value="JHP933, nucleotidyltransferase-like core domain"/>
    <property type="match status" value="1"/>
</dbReference>
<evidence type="ECO:0000313" key="1">
    <source>
        <dbReference type="EMBL" id="RIE10801.1"/>
    </source>
</evidence>
<protein>
    <recommendedName>
        <fullName evidence="3">Nucleotidyl transferase AbiEii/AbiGii toxin family protein</fullName>
    </recommendedName>
</protein>
<gene>
    <name evidence="1" type="ORF">SMC6_00480</name>
</gene>
<comment type="caution">
    <text evidence="1">The sequence shown here is derived from an EMBL/GenBank/DDBJ whole genome shotgun (WGS) entry which is preliminary data.</text>
</comment>
<dbReference type="Pfam" id="PF08843">
    <property type="entry name" value="AbiEii"/>
    <property type="match status" value="1"/>
</dbReference>
<dbReference type="AlphaFoldDB" id="A0A398DIE8"/>